<evidence type="ECO:0000313" key="9">
    <source>
        <dbReference type="Ensembl" id="ENSLACP00000023330.1"/>
    </source>
</evidence>
<sequence length="282" mass="31872">MPLRCVAANCCNEKKEGISLFRFPKDKRIRAAWNSFVSTRRANWKGANDRSVLCSYHFTDDAFDPSSVMQVKMKASKRLRLLEGALPIIHANNPSIKERKLPTVLNSGLPLATKDAQKKTRGVARKRTVAEIVNELKRVHYGPEFLSSNALDFEPVLSIDFQTSDTAPHVDSRELPCSSIKHIQSAETQFSGFKKLRRSVGVQVQIQNVKVETRDIGVQTKELWDPLHASTSIPMCKSDWKSTLDSMGDSYIANNPSKNSDEEPRYSPRRIKCEPVDDYTVY</sequence>
<keyword evidence="6" id="KW-0539">Nucleus</keyword>
<keyword evidence="6" id="KW-0131">Cell cycle</keyword>
<organism evidence="9 10">
    <name type="scientific">Latimeria chalumnae</name>
    <name type="common">Coelacanth</name>
    <dbReference type="NCBI Taxonomy" id="7897"/>
    <lineage>
        <taxon>Eukaryota</taxon>
        <taxon>Metazoa</taxon>
        <taxon>Chordata</taxon>
        <taxon>Craniata</taxon>
        <taxon>Vertebrata</taxon>
        <taxon>Euteleostomi</taxon>
        <taxon>Coelacanthiformes</taxon>
        <taxon>Coelacanthidae</taxon>
        <taxon>Latimeria</taxon>
    </lineage>
</organism>
<evidence type="ECO:0000313" key="10">
    <source>
        <dbReference type="Proteomes" id="UP000008672"/>
    </source>
</evidence>
<dbReference type="InParanoid" id="M3XKS4"/>
<dbReference type="PANTHER" id="PTHR46600:SF11">
    <property type="entry name" value="THAP DOMAIN-CONTAINING PROTEIN 10"/>
    <property type="match status" value="1"/>
</dbReference>
<comment type="function">
    <text evidence="6">DNA-binding transcription regulator that regulates endothelial cell proliferation and G1/S cell-cycle progression. Specifically binds the 5'-[AT]NTNN[GT]GGCA[AGT]-3' core DNA sequence and acts by modulating expression of pRB-E2F cell-cycle target genes.</text>
</comment>
<keyword evidence="1" id="KW-0479">Metal-binding</keyword>
<dbReference type="GO" id="GO:0005654">
    <property type="term" value="C:nucleoplasm"/>
    <property type="evidence" value="ECO:0007669"/>
    <property type="project" value="UniProtKB-SubCell"/>
</dbReference>
<evidence type="ECO:0000256" key="4">
    <source>
        <dbReference type="ARBA" id="ARBA00023125"/>
    </source>
</evidence>
<feature type="region of interest" description="Disordered" evidence="7">
    <location>
        <begin position="251"/>
        <end position="270"/>
    </location>
</feature>
<dbReference type="OrthoDB" id="6496718at2759"/>
<dbReference type="PROSITE" id="PS50950">
    <property type="entry name" value="ZF_THAP"/>
    <property type="match status" value="1"/>
</dbReference>
<keyword evidence="6" id="KW-0175">Coiled coil</keyword>
<feature type="domain" description="THAP-type" evidence="8">
    <location>
        <begin position="1"/>
        <end position="90"/>
    </location>
</feature>
<reference evidence="9" key="2">
    <citation type="submission" date="2025-08" db="UniProtKB">
        <authorList>
            <consortium name="Ensembl"/>
        </authorList>
    </citation>
    <scope>IDENTIFICATION</scope>
</reference>
<gene>
    <name evidence="9" type="primary">LOC102364787</name>
</gene>
<dbReference type="KEGG" id="lcm:102364787"/>
<name>M3XKS4_LATCH</name>
<dbReference type="RefSeq" id="XP_006013814.1">
    <property type="nucleotide sequence ID" value="XM_006013752.3"/>
</dbReference>
<dbReference type="AlphaFoldDB" id="M3XKS4"/>
<keyword evidence="2 5" id="KW-0863">Zinc-finger</keyword>
<dbReference type="GO" id="GO:0008270">
    <property type="term" value="F:zinc ion binding"/>
    <property type="evidence" value="ECO:0007669"/>
    <property type="project" value="UniProtKB-KW"/>
</dbReference>
<dbReference type="PANTHER" id="PTHR46600">
    <property type="entry name" value="THAP DOMAIN-CONTAINING"/>
    <property type="match status" value="1"/>
</dbReference>
<reference evidence="9" key="3">
    <citation type="submission" date="2025-09" db="UniProtKB">
        <authorList>
            <consortium name="Ensembl"/>
        </authorList>
    </citation>
    <scope>IDENTIFICATION</scope>
</reference>
<dbReference type="Gene3D" id="6.20.210.20">
    <property type="entry name" value="THAP domain"/>
    <property type="match status" value="1"/>
</dbReference>
<protein>
    <recommendedName>
        <fullName evidence="6">THAP domain-containing protein 1</fullName>
    </recommendedName>
</protein>
<evidence type="ECO:0000259" key="8">
    <source>
        <dbReference type="PROSITE" id="PS50950"/>
    </source>
</evidence>
<dbReference type="Proteomes" id="UP000008672">
    <property type="component" value="Unassembled WGS sequence"/>
</dbReference>
<dbReference type="FunCoup" id="M3XKS4">
    <property type="interactions" value="319"/>
</dbReference>
<dbReference type="EMBL" id="AFYH01261783">
    <property type="status" value="NOT_ANNOTATED_CDS"/>
    <property type="molecule type" value="Genomic_DNA"/>
</dbReference>
<comment type="similarity">
    <text evidence="6">Belongs to the THAP1 family.</text>
</comment>
<dbReference type="GO" id="GO:0043565">
    <property type="term" value="F:sequence-specific DNA binding"/>
    <property type="evidence" value="ECO:0007669"/>
    <property type="project" value="UniProtKB-UniRule"/>
</dbReference>
<evidence type="ECO:0000256" key="5">
    <source>
        <dbReference type="PROSITE-ProRule" id="PRU00309"/>
    </source>
</evidence>
<dbReference type="SUPFAM" id="SSF57716">
    <property type="entry name" value="Glucocorticoid receptor-like (DNA-binding domain)"/>
    <property type="match status" value="1"/>
</dbReference>
<dbReference type="SMART" id="SM00692">
    <property type="entry name" value="DM3"/>
    <property type="match status" value="1"/>
</dbReference>
<comment type="subcellular location">
    <subcellularLocation>
        <location evidence="6">Nucleus</location>
        <location evidence="6">Nucleoplasm</location>
    </subcellularLocation>
</comment>
<dbReference type="InterPro" id="IPR026516">
    <property type="entry name" value="THAP1/10"/>
</dbReference>
<keyword evidence="6" id="KW-0804">Transcription</keyword>
<dbReference type="GeneTree" id="ENSGT00510000050001"/>
<keyword evidence="4 5" id="KW-0238">DNA-binding</keyword>
<reference evidence="10" key="1">
    <citation type="submission" date="2011-08" db="EMBL/GenBank/DDBJ databases">
        <title>The draft genome of Latimeria chalumnae.</title>
        <authorList>
            <person name="Di Palma F."/>
            <person name="Alfoldi J."/>
            <person name="Johnson J."/>
            <person name="Berlin A."/>
            <person name="Gnerre S."/>
            <person name="Jaffe D."/>
            <person name="MacCallum I."/>
            <person name="Young S."/>
            <person name="Walker B.J."/>
            <person name="Lander E."/>
            <person name="Lindblad-Toh K."/>
        </authorList>
    </citation>
    <scope>NUCLEOTIDE SEQUENCE [LARGE SCALE GENOMIC DNA]</scope>
    <source>
        <strain evidence="10">Wild caught</strain>
    </source>
</reference>
<dbReference type="HOGENOM" id="CLU_094625_0_0_1"/>
<keyword evidence="3" id="KW-0862">Zinc</keyword>
<evidence type="ECO:0000256" key="1">
    <source>
        <dbReference type="ARBA" id="ARBA00022723"/>
    </source>
</evidence>
<dbReference type="Pfam" id="PF05485">
    <property type="entry name" value="THAP"/>
    <property type="match status" value="1"/>
</dbReference>
<accession>M3XKS4</accession>
<dbReference type="eggNOG" id="ENOG502SDT3">
    <property type="taxonomic scope" value="Eukaryota"/>
</dbReference>
<evidence type="ECO:0000256" key="6">
    <source>
        <dbReference type="RuleBase" id="RU369073"/>
    </source>
</evidence>
<dbReference type="InterPro" id="IPR038441">
    <property type="entry name" value="THAP_Znf_sf"/>
</dbReference>
<feature type="compositionally biased region" description="Basic and acidic residues" evidence="7">
    <location>
        <begin position="259"/>
        <end position="270"/>
    </location>
</feature>
<evidence type="ECO:0000256" key="7">
    <source>
        <dbReference type="SAM" id="MobiDB-lite"/>
    </source>
</evidence>
<dbReference type="GO" id="GO:0001935">
    <property type="term" value="P:endothelial cell proliferation"/>
    <property type="evidence" value="ECO:0007669"/>
    <property type="project" value="UniProtKB-UniRule"/>
</dbReference>
<dbReference type="GeneID" id="102364787"/>
<dbReference type="Ensembl" id="ENSLACT00000025118.1">
    <property type="protein sequence ID" value="ENSLACP00000023330.1"/>
    <property type="gene ID" value="ENSLACG00000022618.1"/>
</dbReference>
<dbReference type="SMART" id="SM00980">
    <property type="entry name" value="THAP"/>
    <property type="match status" value="1"/>
</dbReference>
<evidence type="ECO:0000256" key="2">
    <source>
        <dbReference type="ARBA" id="ARBA00022771"/>
    </source>
</evidence>
<keyword evidence="6" id="KW-0805">Transcription regulation</keyword>
<dbReference type="GO" id="GO:0003700">
    <property type="term" value="F:DNA-binding transcription factor activity"/>
    <property type="evidence" value="ECO:0007669"/>
    <property type="project" value="UniProtKB-UniRule"/>
</dbReference>
<proteinExistence type="inferred from homology"/>
<dbReference type="Bgee" id="ENSLACG00000022618">
    <property type="expression patterns" value="Expressed in pelvic fin"/>
</dbReference>
<dbReference type="InterPro" id="IPR006612">
    <property type="entry name" value="THAP_Znf"/>
</dbReference>
<evidence type="ECO:0000256" key="3">
    <source>
        <dbReference type="ARBA" id="ARBA00022833"/>
    </source>
</evidence>
<keyword evidence="10" id="KW-1185">Reference proteome</keyword>
<dbReference type="EMBL" id="AFYH01261782">
    <property type="status" value="NOT_ANNOTATED_CDS"/>
    <property type="molecule type" value="Genomic_DNA"/>
</dbReference>